<feature type="region of interest" description="Disordered" evidence="7">
    <location>
        <begin position="1"/>
        <end position="23"/>
    </location>
</feature>
<accession>D7FNZ6</accession>
<evidence type="ECO:0000256" key="1">
    <source>
        <dbReference type="ARBA" id="ARBA00004604"/>
    </source>
</evidence>
<dbReference type="InterPro" id="IPR001680">
    <property type="entry name" value="WD40_rpt"/>
</dbReference>
<dbReference type="SMART" id="SM00320">
    <property type="entry name" value="WD40"/>
    <property type="match status" value="5"/>
</dbReference>
<dbReference type="SMART" id="SM01033">
    <property type="entry name" value="BING4CT"/>
    <property type="match status" value="1"/>
</dbReference>
<dbReference type="Pfam" id="PF00400">
    <property type="entry name" value="WD40"/>
    <property type="match status" value="1"/>
</dbReference>
<dbReference type="PROSITE" id="PS00678">
    <property type="entry name" value="WD_REPEATS_1"/>
    <property type="match status" value="1"/>
</dbReference>
<keyword evidence="3 6" id="KW-0853">WD repeat</keyword>
<reference evidence="9 10" key="1">
    <citation type="journal article" date="2010" name="Nature">
        <title>The Ectocarpus genome and the independent evolution of multicellularity in brown algae.</title>
        <authorList>
            <person name="Cock J.M."/>
            <person name="Sterck L."/>
            <person name="Rouze P."/>
            <person name="Scornet D."/>
            <person name="Allen A.E."/>
            <person name="Amoutzias G."/>
            <person name="Anthouard V."/>
            <person name="Artiguenave F."/>
            <person name="Aury J.M."/>
            <person name="Badger J.H."/>
            <person name="Beszteri B."/>
            <person name="Billiau K."/>
            <person name="Bonnet E."/>
            <person name="Bothwell J.H."/>
            <person name="Bowler C."/>
            <person name="Boyen C."/>
            <person name="Brownlee C."/>
            <person name="Carrano C.J."/>
            <person name="Charrier B."/>
            <person name="Cho G.Y."/>
            <person name="Coelho S.M."/>
            <person name="Collen J."/>
            <person name="Corre E."/>
            <person name="Da Silva C."/>
            <person name="Delage L."/>
            <person name="Delaroque N."/>
            <person name="Dittami S.M."/>
            <person name="Doulbeau S."/>
            <person name="Elias M."/>
            <person name="Farnham G."/>
            <person name="Gachon C.M."/>
            <person name="Gschloessl B."/>
            <person name="Heesch S."/>
            <person name="Jabbari K."/>
            <person name="Jubin C."/>
            <person name="Kawai H."/>
            <person name="Kimura K."/>
            <person name="Kloareg B."/>
            <person name="Kupper F.C."/>
            <person name="Lang D."/>
            <person name="Le Bail A."/>
            <person name="Leblanc C."/>
            <person name="Lerouge P."/>
            <person name="Lohr M."/>
            <person name="Lopez P.J."/>
            <person name="Martens C."/>
            <person name="Maumus F."/>
            <person name="Michel G."/>
            <person name="Miranda-Saavedra D."/>
            <person name="Morales J."/>
            <person name="Moreau H."/>
            <person name="Motomura T."/>
            <person name="Nagasato C."/>
            <person name="Napoli C.A."/>
            <person name="Nelson D.R."/>
            <person name="Nyvall-Collen P."/>
            <person name="Peters A.F."/>
            <person name="Pommier C."/>
            <person name="Potin P."/>
            <person name="Poulain J."/>
            <person name="Quesneville H."/>
            <person name="Read B."/>
            <person name="Rensing S.A."/>
            <person name="Ritter A."/>
            <person name="Rousvoal S."/>
            <person name="Samanta M."/>
            <person name="Samson G."/>
            <person name="Schroeder D.C."/>
            <person name="Segurens B."/>
            <person name="Strittmatter M."/>
            <person name="Tonon T."/>
            <person name="Tregear J.W."/>
            <person name="Valentin K."/>
            <person name="von Dassow P."/>
            <person name="Yamagishi T."/>
            <person name="Van de Peer Y."/>
            <person name="Wincker P."/>
        </authorList>
    </citation>
    <scope>NUCLEOTIDE SEQUENCE [LARGE SCALE GENOMIC DNA]</scope>
    <source>
        <strain evidence="10">Ec32 / CCAP1310/4</strain>
    </source>
</reference>
<evidence type="ECO:0000256" key="4">
    <source>
        <dbReference type="ARBA" id="ARBA00022737"/>
    </source>
</evidence>
<name>D7FNZ6_ECTSI</name>
<dbReference type="PROSITE" id="PS50082">
    <property type="entry name" value="WD_REPEATS_2"/>
    <property type="match status" value="1"/>
</dbReference>
<keyword evidence="5" id="KW-0539">Nucleus</keyword>
<dbReference type="GO" id="GO:0030686">
    <property type="term" value="C:90S preribosome"/>
    <property type="evidence" value="ECO:0007669"/>
    <property type="project" value="TreeGrafter"/>
</dbReference>
<dbReference type="PROSITE" id="PS50294">
    <property type="entry name" value="WD_REPEATS_REGION"/>
    <property type="match status" value="1"/>
</dbReference>
<dbReference type="SUPFAM" id="SSF50978">
    <property type="entry name" value="WD40 repeat-like"/>
    <property type="match status" value="1"/>
</dbReference>
<feature type="region of interest" description="Disordered" evidence="7">
    <location>
        <begin position="448"/>
        <end position="511"/>
    </location>
</feature>
<dbReference type="OrthoDB" id="10251154at2759"/>
<keyword evidence="2" id="KW-0698">rRNA processing</keyword>
<evidence type="ECO:0000256" key="3">
    <source>
        <dbReference type="ARBA" id="ARBA00022574"/>
    </source>
</evidence>
<protein>
    <submittedName>
        <fullName evidence="9">U3 snoRNP-associated protein Utp7</fullName>
    </submittedName>
</protein>
<dbReference type="GO" id="GO:0032040">
    <property type="term" value="C:small-subunit processome"/>
    <property type="evidence" value="ECO:0007669"/>
    <property type="project" value="TreeGrafter"/>
</dbReference>
<keyword evidence="4" id="KW-0677">Repeat</keyword>
<dbReference type="OMA" id="EFLPYHW"/>
<dbReference type="PANTHER" id="PTHR14085:SF3">
    <property type="entry name" value="WD REPEAT-CONTAINING PROTEIN 46"/>
    <property type="match status" value="1"/>
</dbReference>
<feature type="repeat" description="WD" evidence="6">
    <location>
        <begin position="251"/>
        <end position="292"/>
    </location>
</feature>
<dbReference type="AlphaFoldDB" id="D7FNZ6"/>
<evidence type="ECO:0000259" key="8">
    <source>
        <dbReference type="SMART" id="SM01033"/>
    </source>
</evidence>
<dbReference type="InterPro" id="IPR040315">
    <property type="entry name" value="WDR46/Utp7"/>
</dbReference>
<evidence type="ECO:0000256" key="5">
    <source>
        <dbReference type="ARBA" id="ARBA00023242"/>
    </source>
</evidence>
<dbReference type="Pfam" id="PF08149">
    <property type="entry name" value="BING4CT"/>
    <property type="match status" value="1"/>
</dbReference>
<gene>
    <name evidence="9" type="ORF">Esi_0183_0061</name>
</gene>
<dbReference type="EMBL" id="FN649729">
    <property type="protein sequence ID" value="CBJ30265.1"/>
    <property type="molecule type" value="Genomic_DNA"/>
</dbReference>
<sequence>MDRQLEKYARGPGNSTEKLTDQKLRSGLERTEKKFEDAAHNTAVAELLLPEDAGFLEAEGMEETFKFGQDQLKEAVDVNTAREMFDLSLPDLGPYAIDYTKNGRFLLLGGRKGHLALMDTLRMDIQMEVQLRETIRDVKTLHNENLVAVAQKKYVYIYDNQGAEVHCLREHVEPRRLEFLPYHFLLGSVGRTGYVKYTDISTGQLVAEMGTKLGACDSLRANPHNGVLHAGHHNGVVTMWSPAMGKPLVRMLAHPAPITCLAVEKGGHYMVTSAMDKQTKVWDLRTYKEVHSYLTKTPPTDMDISERGLLSLGFGCHVQVWKDAIATKAKAPYMEHDLPSRLIHRTRFRPLQDVLGLGHTEGYSSMVVPGAGEPNFDTFEANPFQTSKQRRESEVVSLLEKLTPETIGLDPSFVGRVDADPVALQTEQRAIMEAANTRGPKVVKEKKKMRGRSKVAKKLQKKQKNVVDVGAKKLREKREAEQGRERAREDTRKREAQAREAPAALGRFFKK</sequence>
<dbReference type="eggNOG" id="KOG1272">
    <property type="taxonomic scope" value="Eukaryota"/>
</dbReference>
<comment type="subcellular location">
    <subcellularLocation>
        <location evidence="1">Nucleus</location>
        <location evidence="1">Nucleolus</location>
    </subcellularLocation>
</comment>
<feature type="compositionally biased region" description="Basic and acidic residues" evidence="7">
    <location>
        <begin position="470"/>
        <end position="498"/>
    </location>
</feature>
<evidence type="ECO:0000256" key="2">
    <source>
        <dbReference type="ARBA" id="ARBA00022552"/>
    </source>
</evidence>
<evidence type="ECO:0000256" key="7">
    <source>
        <dbReference type="SAM" id="MobiDB-lite"/>
    </source>
</evidence>
<evidence type="ECO:0000313" key="10">
    <source>
        <dbReference type="Proteomes" id="UP000002630"/>
    </source>
</evidence>
<keyword evidence="10" id="KW-1185">Reference proteome</keyword>
<dbReference type="STRING" id="2880.D7FNZ6"/>
<dbReference type="InterPro" id="IPR019775">
    <property type="entry name" value="WD40_repeat_CS"/>
</dbReference>
<dbReference type="EMBL" id="FN648312">
    <property type="protein sequence ID" value="CBJ30265.1"/>
    <property type="molecule type" value="Genomic_DNA"/>
</dbReference>
<dbReference type="InterPro" id="IPR012952">
    <property type="entry name" value="BING4_C_dom"/>
</dbReference>
<organism evidence="9 10">
    <name type="scientific">Ectocarpus siliculosus</name>
    <name type="common">Brown alga</name>
    <name type="synonym">Conferva siliculosa</name>
    <dbReference type="NCBI Taxonomy" id="2880"/>
    <lineage>
        <taxon>Eukaryota</taxon>
        <taxon>Sar</taxon>
        <taxon>Stramenopiles</taxon>
        <taxon>Ochrophyta</taxon>
        <taxon>PX clade</taxon>
        <taxon>Phaeophyceae</taxon>
        <taxon>Ectocarpales</taxon>
        <taxon>Ectocarpaceae</taxon>
        <taxon>Ectocarpus</taxon>
    </lineage>
</organism>
<dbReference type="InterPro" id="IPR036322">
    <property type="entry name" value="WD40_repeat_dom_sf"/>
</dbReference>
<dbReference type="InParanoid" id="D7FNZ6"/>
<dbReference type="PANTHER" id="PTHR14085">
    <property type="entry name" value="WD-REPEAT PROTEIN BING4"/>
    <property type="match status" value="1"/>
</dbReference>
<feature type="compositionally biased region" description="Basic residues" evidence="7">
    <location>
        <begin position="448"/>
        <end position="464"/>
    </location>
</feature>
<dbReference type="InterPro" id="IPR015943">
    <property type="entry name" value="WD40/YVTN_repeat-like_dom_sf"/>
</dbReference>
<dbReference type="GO" id="GO:0000462">
    <property type="term" value="P:maturation of SSU-rRNA from tricistronic rRNA transcript (SSU-rRNA, 5.8S rRNA, LSU-rRNA)"/>
    <property type="evidence" value="ECO:0007669"/>
    <property type="project" value="TreeGrafter"/>
</dbReference>
<dbReference type="Proteomes" id="UP000002630">
    <property type="component" value="Linkage Group LG04"/>
</dbReference>
<dbReference type="FunCoup" id="D7FNZ6">
    <property type="interactions" value="467"/>
</dbReference>
<dbReference type="Gene3D" id="2.130.10.10">
    <property type="entry name" value="YVTN repeat-like/Quinoprotein amine dehydrogenase"/>
    <property type="match status" value="1"/>
</dbReference>
<evidence type="ECO:0000313" key="9">
    <source>
        <dbReference type="EMBL" id="CBJ30265.1"/>
    </source>
</evidence>
<proteinExistence type="predicted"/>
<feature type="domain" description="BING4 C-terminal" evidence="8">
    <location>
        <begin position="332"/>
        <end position="411"/>
    </location>
</feature>
<dbReference type="FunFam" id="2.130.10.10:FF:000378">
    <property type="entry name" value="U3 small nucleolar RNA-associated protein 7"/>
    <property type="match status" value="1"/>
</dbReference>
<evidence type="ECO:0000256" key="6">
    <source>
        <dbReference type="PROSITE-ProRule" id="PRU00221"/>
    </source>
</evidence>